<dbReference type="SUPFAM" id="SSF88659">
    <property type="entry name" value="Sigma3 and sigma4 domains of RNA polymerase sigma factors"/>
    <property type="match status" value="1"/>
</dbReference>
<protein>
    <submittedName>
        <fullName evidence="2">Sigma-70 family RNA polymerase sigma factor</fullName>
    </submittedName>
</protein>
<dbReference type="InterPro" id="IPR036388">
    <property type="entry name" value="WH-like_DNA-bd_sf"/>
</dbReference>
<dbReference type="Gene3D" id="1.10.10.10">
    <property type="entry name" value="Winged helix-like DNA-binding domain superfamily/Winged helix DNA-binding domain"/>
    <property type="match status" value="1"/>
</dbReference>
<dbReference type="NCBIfam" id="TIGR02999">
    <property type="entry name" value="Sig-70_X6"/>
    <property type="match status" value="1"/>
</dbReference>
<dbReference type="InterPro" id="IPR011517">
    <property type="entry name" value="RNA_pol_sigma70_ECF-like"/>
</dbReference>
<dbReference type="InterPro" id="IPR013324">
    <property type="entry name" value="RNA_pol_sigma_r3/r4-like"/>
</dbReference>
<dbReference type="GO" id="GO:0006352">
    <property type="term" value="P:DNA-templated transcription initiation"/>
    <property type="evidence" value="ECO:0007669"/>
    <property type="project" value="InterPro"/>
</dbReference>
<dbReference type="AlphaFoldDB" id="A0A956SCM9"/>
<dbReference type="NCBIfam" id="TIGR02937">
    <property type="entry name" value="sigma70-ECF"/>
    <property type="match status" value="1"/>
</dbReference>
<dbReference type="InterPro" id="IPR014284">
    <property type="entry name" value="RNA_pol_sigma-70_dom"/>
</dbReference>
<dbReference type="Pfam" id="PF07638">
    <property type="entry name" value="Sigma70_ECF"/>
    <property type="match status" value="1"/>
</dbReference>
<accession>A0A956SCM9</accession>
<dbReference type="Proteomes" id="UP000739538">
    <property type="component" value="Unassembled WGS sequence"/>
</dbReference>
<reference evidence="2" key="1">
    <citation type="submission" date="2020-04" db="EMBL/GenBank/DDBJ databases">
        <authorList>
            <person name="Zhang T."/>
        </authorList>
    </citation>
    <scope>NUCLEOTIDE SEQUENCE</scope>
    <source>
        <strain evidence="2">HKST-UBA02</strain>
    </source>
</reference>
<evidence type="ECO:0000313" key="2">
    <source>
        <dbReference type="EMBL" id="MCA9755647.1"/>
    </source>
</evidence>
<organism evidence="2 3">
    <name type="scientific">Eiseniibacteriota bacterium</name>
    <dbReference type="NCBI Taxonomy" id="2212470"/>
    <lineage>
        <taxon>Bacteria</taxon>
        <taxon>Candidatus Eiseniibacteriota</taxon>
    </lineage>
</organism>
<sequence>MQGVALRATVNDSSNLDSLLPLVYEELRILATYLLRGERDAATLRPTALAHEAYLRLAEQTRFVPKNSGHLLAVAATLMRRVLVDHAREKKAAKRGGGAVRVTLHYDIEDTSARPVDLLALDDALDALEAMDERKARVVEMLYFSGFTLAETASALDVSVKTVQRDWEFARAWLYRRISPA</sequence>
<reference evidence="2" key="2">
    <citation type="journal article" date="2021" name="Microbiome">
        <title>Successional dynamics and alternative stable states in a saline activated sludge microbial community over 9 years.</title>
        <authorList>
            <person name="Wang Y."/>
            <person name="Ye J."/>
            <person name="Ju F."/>
            <person name="Liu L."/>
            <person name="Boyd J.A."/>
            <person name="Deng Y."/>
            <person name="Parks D.H."/>
            <person name="Jiang X."/>
            <person name="Yin X."/>
            <person name="Woodcroft B.J."/>
            <person name="Tyson G.W."/>
            <person name="Hugenholtz P."/>
            <person name="Polz M.F."/>
            <person name="Zhang T."/>
        </authorList>
    </citation>
    <scope>NUCLEOTIDE SEQUENCE</scope>
    <source>
        <strain evidence="2">HKST-UBA02</strain>
    </source>
</reference>
<evidence type="ECO:0000259" key="1">
    <source>
        <dbReference type="Pfam" id="PF07638"/>
    </source>
</evidence>
<comment type="caution">
    <text evidence="2">The sequence shown here is derived from an EMBL/GenBank/DDBJ whole genome shotgun (WGS) entry which is preliminary data.</text>
</comment>
<feature type="domain" description="RNA polymerase sigma-70 ECF-like HTH" evidence="1">
    <location>
        <begin position="12"/>
        <end position="177"/>
    </location>
</feature>
<name>A0A956SCM9_UNCEI</name>
<dbReference type="EMBL" id="JAGQHS010000028">
    <property type="protein sequence ID" value="MCA9755647.1"/>
    <property type="molecule type" value="Genomic_DNA"/>
</dbReference>
<dbReference type="InterPro" id="IPR053812">
    <property type="entry name" value="HTH_Sigma70_ECF-like"/>
</dbReference>
<dbReference type="GO" id="GO:0003700">
    <property type="term" value="F:DNA-binding transcription factor activity"/>
    <property type="evidence" value="ECO:0007669"/>
    <property type="project" value="InterPro"/>
</dbReference>
<gene>
    <name evidence="2" type="ORF">KDA27_07590</name>
</gene>
<proteinExistence type="predicted"/>
<evidence type="ECO:0000313" key="3">
    <source>
        <dbReference type="Proteomes" id="UP000739538"/>
    </source>
</evidence>